<dbReference type="InterPro" id="IPR011251">
    <property type="entry name" value="Luciferase-like_dom"/>
</dbReference>
<dbReference type="InterPro" id="IPR019945">
    <property type="entry name" value="F420_G6P_DH-rel"/>
</dbReference>
<dbReference type="GO" id="GO:0004497">
    <property type="term" value="F:monooxygenase activity"/>
    <property type="evidence" value="ECO:0007669"/>
    <property type="project" value="UniProtKB-KW"/>
</dbReference>
<dbReference type="KEGG" id="ams:AMIS_64150"/>
<evidence type="ECO:0000256" key="1">
    <source>
        <dbReference type="ARBA" id="ARBA00023002"/>
    </source>
</evidence>
<dbReference type="Gene3D" id="3.20.20.30">
    <property type="entry name" value="Luciferase-like domain"/>
    <property type="match status" value="1"/>
</dbReference>
<keyword evidence="2" id="KW-0119">Carbohydrate metabolism</keyword>
<dbReference type="EMBL" id="AP012319">
    <property type="protein sequence ID" value="BAL91635.1"/>
    <property type="molecule type" value="Genomic_DNA"/>
</dbReference>
<dbReference type="InterPro" id="IPR050564">
    <property type="entry name" value="F420-G6PD/mer"/>
</dbReference>
<proteinExistence type="predicted"/>
<dbReference type="HOGENOM" id="CLU_027853_4_0_11"/>
<keyword evidence="4" id="KW-0503">Monooxygenase</keyword>
<dbReference type="OrthoDB" id="180193at2"/>
<protein>
    <submittedName>
        <fullName evidence="4">Putative luciferase-like monooxygenase</fullName>
    </submittedName>
</protein>
<evidence type="ECO:0000313" key="5">
    <source>
        <dbReference type="Proteomes" id="UP000007882"/>
    </source>
</evidence>
<dbReference type="GO" id="GO:0016705">
    <property type="term" value="F:oxidoreductase activity, acting on paired donors, with incorporation or reduction of molecular oxygen"/>
    <property type="evidence" value="ECO:0007669"/>
    <property type="project" value="InterPro"/>
</dbReference>
<dbReference type="CDD" id="cd01097">
    <property type="entry name" value="Tetrahydromethanopterin_reductase"/>
    <property type="match status" value="1"/>
</dbReference>
<dbReference type="NCBIfam" id="TIGR03554">
    <property type="entry name" value="F420_G6P_DH"/>
    <property type="match status" value="1"/>
</dbReference>
<keyword evidence="1" id="KW-0560">Oxidoreductase</keyword>
<dbReference type="AlphaFoldDB" id="I0HF48"/>
<evidence type="ECO:0000259" key="3">
    <source>
        <dbReference type="Pfam" id="PF00296"/>
    </source>
</evidence>
<name>I0HF48_ACTM4</name>
<dbReference type="RefSeq" id="WP_014446521.1">
    <property type="nucleotide sequence ID" value="NC_017093.1"/>
</dbReference>
<dbReference type="PANTHER" id="PTHR43244:SF1">
    <property type="entry name" value="5,10-METHYLENETETRAHYDROMETHANOPTERIN REDUCTASE"/>
    <property type="match status" value="1"/>
</dbReference>
<dbReference type="STRING" id="512565.AMIS_64150"/>
<dbReference type="PATRIC" id="fig|512565.3.peg.6417"/>
<reference evidence="4 5" key="1">
    <citation type="submission" date="2012-02" db="EMBL/GenBank/DDBJ databases">
        <title>Complete genome sequence of Actinoplanes missouriensis 431 (= NBRC 102363).</title>
        <authorList>
            <person name="Ohnishi Y."/>
            <person name="Ishikawa J."/>
            <person name="Sekine M."/>
            <person name="Hosoyama A."/>
            <person name="Harada T."/>
            <person name="Narita H."/>
            <person name="Hata T."/>
            <person name="Konno Y."/>
            <person name="Tutikane K."/>
            <person name="Fujita N."/>
            <person name="Horinouchi S."/>
            <person name="Hayakawa M."/>
        </authorList>
    </citation>
    <scope>NUCLEOTIDE SEQUENCE [LARGE SCALE GENOMIC DNA]</scope>
    <source>
        <strain evidence="5">ATCC 14538 / DSM 43046 / CBS 188.64 / JCM 3121 / NBRC 102363 / NCIMB 12654 / NRRL B-3342 / UNCC 431</strain>
    </source>
</reference>
<organism evidence="4 5">
    <name type="scientific">Actinoplanes missouriensis (strain ATCC 14538 / DSM 43046 / CBS 188.64 / JCM 3121 / NBRC 102363 / NCIMB 12654 / NRRL B-3342 / UNCC 431)</name>
    <dbReference type="NCBI Taxonomy" id="512565"/>
    <lineage>
        <taxon>Bacteria</taxon>
        <taxon>Bacillati</taxon>
        <taxon>Actinomycetota</taxon>
        <taxon>Actinomycetes</taxon>
        <taxon>Micromonosporales</taxon>
        <taxon>Micromonosporaceae</taxon>
        <taxon>Actinoplanes</taxon>
    </lineage>
</organism>
<dbReference type="eggNOG" id="COG2141">
    <property type="taxonomic scope" value="Bacteria"/>
</dbReference>
<dbReference type="PANTHER" id="PTHR43244">
    <property type="match status" value="1"/>
</dbReference>
<dbReference type="SUPFAM" id="SSF51679">
    <property type="entry name" value="Bacterial luciferase-like"/>
    <property type="match status" value="1"/>
</dbReference>
<feature type="domain" description="Luciferase-like" evidence="3">
    <location>
        <begin position="7"/>
        <end position="302"/>
    </location>
</feature>
<keyword evidence="5" id="KW-1185">Reference proteome</keyword>
<evidence type="ECO:0000256" key="2">
    <source>
        <dbReference type="ARBA" id="ARBA00023277"/>
    </source>
</evidence>
<dbReference type="Pfam" id="PF00296">
    <property type="entry name" value="Bac_luciferase"/>
    <property type="match status" value="1"/>
</dbReference>
<dbReference type="InterPro" id="IPR036661">
    <property type="entry name" value="Luciferase-like_sf"/>
</dbReference>
<accession>I0HF48</accession>
<dbReference type="InterPro" id="IPR019944">
    <property type="entry name" value="F420-dep_G6P_DH"/>
</dbReference>
<gene>
    <name evidence="4" type="ordered locus">AMIS_64150</name>
</gene>
<sequence length="340" mass="37129">MIRFGYKASAEQFAPAELLKYGILAEESGFDSVFVSDHLQPWRHDGGHAPAALPWLGALAARTQKVLIGTSVLTPTFRYHPAVVAQAFATLGCLAPGRAILGVGSGESLNEVLLGTAWPDGKERFARLKEAVLLIQKLWAEDRVTYEGQFYKTENATIYDKPETPVPIYIGASGPAATRLAGRIADGFITTSGKGHGLYTDTLLPAVKEGAEKAGRAIDDLDLMIEVKVSFDDDIERARNDTHYWGALALSPEEKTGVEDPIEMQRLADALPVDRTVSRWIVSSDPAEHAAKVAEYLDMGFKHLVFHAPGPDQERFLRLYSTEILPHLRSRAQPSAPPVS</sequence>
<dbReference type="NCBIfam" id="TIGR03557">
    <property type="entry name" value="F420_G6P_family"/>
    <property type="match status" value="1"/>
</dbReference>
<evidence type="ECO:0000313" key="4">
    <source>
        <dbReference type="EMBL" id="BAL91635.1"/>
    </source>
</evidence>
<dbReference type="Proteomes" id="UP000007882">
    <property type="component" value="Chromosome"/>
</dbReference>